<dbReference type="Pfam" id="PF08448">
    <property type="entry name" value="PAS_4"/>
    <property type="match status" value="1"/>
</dbReference>
<dbReference type="InterPro" id="IPR000792">
    <property type="entry name" value="Tscrpt_reg_LuxR_C"/>
</dbReference>
<accession>A0AAV5P368</accession>
<evidence type="ECO:0000259" key="1">
    <source>
        <dbReference type="PROSITE" id="PS50043"/>
    </source>
</evidence>
<dbReference type="InterPro" id="IPR016032">
    <property type="entry name" value="Sig_transdc_resp-reg_C-effctor"/>
</dbReference>
<dbReference type="SUPFAM" id="SSF46894">
    <property type="entry name" value="C-terminal effector domain of the bipartite response regulators"/>
    <property type="match status" value="1"/>
</dbReference>
<dbReference type="InterPro" id="IPR036388">
    <property type="entry name" value="WH-like_DNA-bd_sf"/>
</dbReference>
<comment type="caution">
    <text evidence="2">The sequence shown here is derived from an EMBL/GenBank/DDBJ whole genome shotgun (WGS) entry which is preliminary data.</text>
</comment>
<dbReference type="PRINTS" id="PR00038">
    <property type="entry name" value="HTHLUXR"/>
</dbReference>
<proteinExistence type="predicted"/>
<sequence>MIVNKWRTTTERIFVPNSTLLSVLNQFPGCWGCKDTNSNYVYASESFSQLVGLNSHSDCIGLSDFDIPCPSTICALDFQRQDKHVMETRQTLKILDIHPYPDGKWRAHIFTKSPWINDNGEVQGVIFHGQELEDTAILEIGHWICRATGQSLKRDVYVSTICSTPKKINQRESQVLFFLLYGKKPQFIANAMSISVKTVEGHVARLRNKFGARTKSELIDLALDEGFGSIIPESLLNTQISVVLSQVK</sequence>
<dbReference type="EMBL" id="BSNX01000075">
    <property type="protein sequence ID" value="GLQ76186.1"/>
    <property type="molecule type" value="Genomic_DNA"/>
</dbReference>
<dbReference type="Proteomes" id="UP001156690">
    <property type="component" value="Unassembled WGS sequence"/>
</dbReference>
<gene>
    <name evidence="2" type="ORF">GCM10007932_55490</name>
</gene>
<feature type="domain" description="HTH luxR-type" evidence="1">
    <location>
        <begin position="161"/>
        <end position="226"/>
    </location>
</feature>
<evidence type="ECO:0000313" key="2">
    <source>
        <dbReference type="EMBL" id="GLQ76186.1"/>
    </source>
</evidence>
<dbReference type="Pfam" id="PF00196">
    <property type="entry name" value="GerE"/>
    <property type="match status" value="1"/>
</dbReference>
<dbReference type="RefSeq" id="WP_126607638.1">
    <property type="nucleotide sequence ID" value="NZ_AP025145.1"/>
</dbReference>
<dbReference type="AlphaFoldDB" id="A0AAV5P368"/>
<dbReference type="PROSITE" id="PS50043">
    <property type="entry name" value="HTH_LUXR_2"/>
    <property type="match status" value="1"/>
</dbReference>
<protein>
    <submittedName>
        <fullName evidence="2">LuxR family transcriptional regulator</fullName>
    </submittedName>
</protein>
<dbReference type="Gene3D" id="1.10.10.10">
    <property type="entry name" value="Winged helix-like DNA-binding domain superfamily/Winged helix DNA-binding domain"/>
    <property type="match status" value="1"/>
</dbReference>
<keyword evidence="3" id="KW-1185">Reference proteome</keyword>
<dbReference type="Gene3D" id="3.30.450.20">
    <property type="entry name" value="PAS domain"/>
    <property type="match status" value="1"/>
</dbReference>
<dbReference type="SUPFAM" id="SSF55785">
    <property type="entry name" value="PYP-like sensor domain (PAS domain)"/>
    <property type="match status" value="1"/>
</dbReference>
<organism evidence="2 3">
    <name type="scientific">Vibrio penaeicida</name>
    <dbReference type="NCBI Taxonomy" id="104609"/>
    <lineage>
        <taxon>Bacteria</taxon>
        <taxon>Pseudomonadati</taxon>
        <taxon>Pseudomonadota</taxon>
        <taxon>Gammaproteobacteria</taxon>
        <taxon>Vibrionales</taxon>
        <taxon>Vibrionaceae</taxon>
        <taxon>Vibrio</taxon>
    </lineage>
</organism>
<dbReference type="InterPro" id="IPR035965">
    <property type="entry name" value="PAS-like_dom_sf"/>
</dbReference>
<evidence type="ECO:0000313" key="3">
    <source>
        <dbReference type="Proteomes" id="UP001156690"/>
    </source>
</evidence>
<dbReference type="InterPro" id="IPR013656">
    <property type="entry name" value="PAS_4"/>
</dbReference>
<reference evidence="3" key="1">
    <citation type="journal article" date="2019" name="Int. J. Syst. Evol. Microbiol.">
        <title>The Global Catalogue of Microorganisms (GCM) 10K type strain sequencing project: providing services to taxonomists for standard genome sequencing and annotation.</title>
        <authorList>
            <consortium name="The Broad Institute Genomics Platform"/>
            <consortium name="The Broad Institute Genome Sequencing Center for Infectious Disease"/>
            <person name="Wu L."/>
            <person name="Ma J."/>
        </authorList>
    </citation>
    <scope>NUCLEOTIDE SEQUENCE [LARGE SCALE GENOMIC DNA]</scope>
    <source>
        <strain evidence="3">NBRC 15640</strain>
    </source>
</reference>
<dbReference type="SMART" id="SM00421">
    <property type="entry name" value="HTH_LUXR"/>
    <property type="match status" value="1"/>
</dbReference>
<name>A0AAV5P368_9VIBR</name>
<dbReference type="GO" id="GO:0006355">
    <property type="term" value="P:regulation of DNA-templated transcription"/>
    <property type="evidence" value="ECO:0007669"/>
    <property type="project" value="InterPro"/>
</dbReference>
<dbReference type="GO" id="GO:0003677">
    <property type="term" value="F:DNA binding"/>
    <property type="evidence" value="ECO:0007669"/>
    <property type="project" value="InterPro"/>
</dbReference>
<dbReference type="CDD" id="cd06170">
    <property type="entry name" value="LuxR_C_like"/>
    <property type="match status" value="1"/>
</dbReference>